<gene>
    <name evidence="1" type="ORF">LPLAT_LOCUS2781</name>
</gene>
<reference evidence="1" key="1">
    <citation type="submission" date="2024-04" db="EMBL/GenBank/DDBJ databases">
        <authorList>
            <consortium name="Molecular Ecology Group"/>
        </authorList>
    </citation>
    <scope>NUCLEOTIDE SEQUENCE</scope>
</reference>
<sequence>MDVRGAVFTQPHPIVRSDRRMARPECPSALPRISAVVAPCTIAFHFVTCPSRSWLVERLPVDLTLCINERTTNVRRE</sequence>
<organism evidence="1 2">
    <name type="scientific">Lasius platythorax</name>
    <dbReference type="NCBI Taxonomy" id="488582"/>
    <lineage>
        <taxon>Eukaryota</taxon>
        <taxon>Metazoa</taxon>
        <taxon>Ecdysozoa</taxon>
        <taxon>Arthropoda</taxon>
        <taxon>Hexapoda</taxon>
        <taxon>Insecta</taxon>
        <taxon>Pterygota</taxon>
        <taxon>Neoptera</taxon>
        <taxon>Endopterygota</taxon>
        <taxon>Hymenoptera</taxon>
        <taxon>Apocrita</taxon>
        <taxon>Aculeata</taxon>
        <taxon>Formicoidea</taxon>
        <taxon>Formicidae</taxon>
        <taxon>Formicinae</taxon>
        <taxon>Lasius</taxon>
        <taxon>Lasius</taxon>
    </lineage>
</organism>
<name>A0AAV2NB58_9HYME</name>
<dbReference type="AlphaFoldDB" id="A0AAV2NB58"/>
<accession>A0AAV2NB58</accession>
<evidence type="ECO:0000313" key="1">
    <source>
        <dbReference type="EMBL" id="CAL1676631.1"/>
    </source>
</evidence>
<dbReference type="Proteomes" id="UP001497644">
    <property type="component" value="Chromosome 12"/>
</dbReference>
<dbReference type="EMBL" id="OZ034835">
    <property type="protein sequence ID" value="CAL1676631.1"/>
    <property type="molecule type" value="Genomic_DNA"/>
</dbReference>
<protein>
    <submittedName>
        <fullName evidence="1">Uncharacterized protein</fullName>
    </submittedName>
</protein>
<keyword evidence="2" id="KW-1185">Reference proteome</keyword>
<evidence type="ECO:0000313" key="2">
    <source>
        <dbReference type="Proteomes" id="UP001497644"/>
    </source>
</evidence>
<proteinExistence type="predicted"/>